<protein>
    <submittedName>
        <fullName evidence="2">Uncharacterized protein</fullName>
    </submittedName>
</protein>
<evidence type="ECO:0000313" key="2">
    <source>
        <dbReference type="WBParaSite" id="Hba_02373"/>
    </source>
</evidence>
<dbReference type="Proteomes" id="UP000095283">
    <property type="component" value="Unplaced"/>
</dbReference>
<accession>A0A1I7WCD3</accession>
<proteinExistence type="predicted"/>
<organism evidence="1 2">
    <name type="scientific">Heterorhabditis bacteriophora</name>
    <name type="common">Entomopathogenic nematode worm</name>
    <dbReference type="NCBI Taxonomy" id="37862"/>
    <lineage>
        <taxon>Eukaryota</taxon>
        <taxon>Metazoa</taxon>
        <taxon>Ecdysozoa</taxon>
        <taxon>Nematoda</taxon>
        <taxon>Chromadorea</taxon>
        <taxon>Rhabditida</taxon>
        <taxon>Rhabditina</taxon>
        <taxon>Rhabditomorpha</taxon>
        <taxon>Strongyloidea</taxon>
        <taxon>Heterorhabditidae</taxon>
        <taxon>Heterorhabditis</taxon>
    </lineage>
</organism>
<name>A0A1I7WCD3_HETBA</name>
<evidence type="ECO:0000313" key="1">
    <source>
        <dbReference type="Proteomes" id="UP000095283"/>
    </source>
</evidence>
<keyword evidence="1" id="KW-1185">Reference proteome</keyword>
<dbReference type="AlphaFoldDB" id="A0A1I7WCD3"/>
<sequence>MLIFLKTTTFHRLKMMAHFIKICVYDEKNAN</sequence>
<reference evidence="2" key="1">
    <citation type="submission" date="2016-11" db="UniProtKB">
        <authorList>
            <consortium name="WormBaseParasite"/>
        </authorList>
    </citation>
    <scope>IDENTIFICATION</scope>
</reference>
<dbReference type="WBParaSite" id="Hba_02373">
    <property type="protein sequence ID" value="Hba_02373"/>
    <property type="gene ID" value="Hba_02373"/>
</dbReference>